<organism evidence="2 3">
    <name type="scientific">Tetraparma gracilis</name>
    <dbReference type="NCBI Taxonomy" id="2962635"/>
    <lineage>
        <taxon>Eukaryota</taxon>
        <taxon>Sar</taxon>
        <taxon>Stramenopiles</taxon>
        <taxon>Ochrophyta</taxon>
        <taxon>Bolidophyceae</taxon>
        <taxon>Parmales</taxon>
        <taxon>Triparmaceae</taxon>
        <taxon>Tetraparma</taxon>
    </lineage>
</organism>
<evidence type="ECO:0000256" key="1">
    <source>
        <dbReference type="SAM" id="SignalP"/>
    </source>
</evidence>
<reference evidence="2 3" key="1">
    <citation type="journal article" date="2023" name="Commun. Biol.">
        <title>Genome analysis of Parmales, the sister group of diatoms, reveals the evolutionary specialization of diatoms from phago-mixotrophs to photoautotrophs.</title>
        <authorList>
            <person name="Ban H."/>
            <person name="Sato S."/>
            <person name="Yoshikawa S."/>
            <person name="Yamada K."/>
            <person name="Nakamura Y."/>
            <person name="Ichinomiya M."/>
            <person name="Sato N."/>
            <person name="Blanc-Mathieu R."/>
            <person name="Endo H."/>
            <person name="Kuwata A."/>
            <person name="Ogata H."/>
        </authorList>
    </citation>
    <scope>NUCLEOTIDE SEQUENCE [LARGE SCALE GENOMIC DNA]</scope>
</reference>
<sequence length="129" mass="14184">MLLLYFVIQNLAVPLVANNELKKVRKLAFECYGELMAHSLMYQEVDEESLTGVRYKQTVNAAAHLLNIIQTSNNTGLMLGDREFSVDFIKNLLRMTFSATVVVFKTSDTSSITALFTGGGGNSTAVAEL</sequence>
<protein>
    <submittedName>
        <fullName evidence="2">Uncharacterized protein</fullName>
    </submittedName>
</protein>
<keyword evidence="3" id="KW-1185">Reference proteome</keyword>
<dbReference type="Proteomes" id="UP001165060">
    <property type="component" value="Unassembled WGS sequence"/>
</dbReference>
<name>A0ABQ6M9A5_9STRA</name>
<proteinExistence type="predicted"/>
<accession>A0ABQ6M9A5</accession>
<evidence type="ECO:0000313" key="2">
    <source>
        <dbReference type="EMBL" id="GMI21965.1"/>
    </source>
</evidence>
<dbReference type="EMBL" id="BRYB01000066">
    <property type="protein sequence ID" value="GMI21965.1"/>
    <property type="molecule type" value="Genomic_DNA"/>
</dbReference>
<comment type="caution">
    <text evidence="2">The sequence shown here is derived from an EMBL/GenBank/DDBJ whole genome shotgun (WGS) entry which is preliminary data.</text>
</comment>
<evidence type="ECO:0000313" key="3">
    <source>
        <dbReference type="Proteomes" id="UP001165060"/>
    </source>
</evidence>
<gene>
    <name evidence="2" type="ORF">TeGR_g6322</name>
</gene>
<feature type="signal peptide" evidence="1">
    <location>
        <begin position="1"/>
        <end position="18"/>
    </location>
</feature>
<keyword evidence="1" id="KW-0732">Signal</keyword>
<feature type="chain" id="PRO_5045827940" evidence="1">
    <location>
        <begin position="19"/>
        <end position="129"/>
    </location>
</feature>